<sequence length="229" mass="25565">MRRFDRVLVISPHADDEVLGCGGLIAAQVEAGAEVHVLYLAVDGMRHYGLDGATSYQQRLDEIEAVRSTLGFTYEIAYGDMDLTERLDTLPRRELVDLFERALNERRPELLLLPSFADYDQDHLAVFGAGFAAARPIAQQFGKWLVPTVLLYEMSKIQWAAEPMPRSTAFCDISSHLARKLEALRGYQSQHRPSPHIRSEESVTALATLRGAEIGVTHAEAFGVLREVL</sequence>
<reference evidence="2" key="1">
    <citation type="journal article" date="2019" name="Int. J. Syst. Evol. Microbiol.">
        <title>The Global Catalogue of Microorganisms (GCM) 10K type strain sequencing project: providing services to taxonomists for standard genome sequencing and annotation.</title>
        <authorList>
            <consortium name="The Broad Institute Genomics Platform"/>
            <consortium name="The Broad Institute Genome Sequencing Center for Infectious Disease"/>
            <person name="Wu L."/>
            <person name="Ma J."/>
        </authorList>
    </citation>
    <scope>NUCLEOTIDE SEQUENCE [LARGE SCALE GENOMIC DNA]</scope>
    <source>
        <strain evidence="2">CGMCC 1.15399</strain>
    </source>
</reference>
<evidence type="ECO:0000313" key="1">
    <source>
        <dbReference type="EMBL" id="MFD1540506.1"/>
    </source>
</evidence>
<dbReference type="EMBL" id="JBHUCM010000019">
    <property type="protein sequence ID" value="MFD1540506.1"/>
    <property type="molecule type" value="Genomic_DNA"/>
</dbReference>
<keyword evidence="2" id="KW-1185">Reference proteome</keyword>
<organism evidence="1 2">
    <name type="scientific">Nonomuraea guangzhouensis</name>
    <dbReference type="NCBI Taxonomy" id="1291555"/>
    <lineage>
        <taxon>Bacteria</taxon>
        <taxon>Bacillati</taxon>
        <taxon>Actinomycetota</taxon>
        <taxon>Actinomycetes</taxon>
        <taxon>Streptosporangiales</taxon>
        <taxon>Streptosporangiaceae</taxon>
        <taxon>Nonomuraea</taxon>
    </lineage>
</organism>
<accession>A0ABW4GEC8</accession>
<name>A0ABW4GEC8_9ACTN</name>
<keyword evidence="1" id="KW-0378">Hydrolase</keyword>
<dbReference type="GO" id="GO:0016787">
    <property type="term" value="F:hydrolase activity"/>
    <property type="evidence" value="ECO:0007669"/>
    <property type="project" value="UniProtKB-KW"/>
</dbReference>
<dbReference type="EC" id="3.5.1.-" evidence="1"/>
<dbReference type="Proteomes" id="UP001597097">
    <property type="component" value="Unassembled WGS sequence"/>
</dbReference>
<protein>
    <submittedName>
        <fullName evidence="1">PIG-L deacetylase family protein</fullName>
        <ecNumber evidence="1">3.5.1.-</ecNumber>
    </submittedName>
</protein>
<dbReference type="Pfam" id="PF02585">
    <property type="entry name" value="PIG-L"/>
    <property type="match status" value="1"/>
</dbReference>
<proteinExistence type="predicted"/>
<evidence type="ECO:0000313" key="2">
    <source>
        <dbReference type="Proteomes" id="UP001597097"/>
    </source>
</evidence>
<dbReference type="InterPro" id="IPR003737">
    <property type="entry name" value="GlcNAc_PI_deacetylase-related"/>
</dbReference>
<comment type="caution">
    <text evidence="1">The sequence shown here is derived from an EMBL/GenBank/DDBJ whole genome shotgun (WGS) entry which is preliminary data.</text>
</comment>
<dbReference type="RefSeq" id="WP_219526943.1">
    <property type="nucleotide sequence ID" value="NZ_JAHKRM010000001.1"/>
</dbReference>
<gene>
    <name evidence="1" type="ORF">ACFSJ0_25855</name>
</gene>